<feature type="region of interest" description="Disordered" evidence="7">
    <location>
        <begin position="39"/>
        <end position="70"/>
    </location>
</feature>
<evidence type="ECO:0000256" key="2">
    <source>
        <dbReference type="ARBA" id="ARBA00008335"/>
    </source>
</evidence>
<dbReference type="AlphaFoldDB" id="A0A1E3P5P0"/>
<evidence type="ECO:0000259" key="9">
    <source>
        <dbReference type="PROSITE" id="PS50850"/>
    </source>
</evidence>
<protein>
    <recommendedName>
        <fullName evidence="9">Major facilitator superfamily (MFS) profile domain-containing protein</fullName>
    </recommendedName>
</protein>
<dbReference type="PROSITE" id="PS50850">
    <property type="entry name" value="MFS"/>
    <property type="match status" value="1"/>
</dbReference>
<dbReference type="RefSeq" id="XP_019039845.1">
    <property type="nucleotide sequence ID" value="XM_019184078.1"/>
</dbReference>
<accession>A0A1E3P5P0</accession>
<evidence type="ECO:0000256" key="3">
    <source>
        <dbReference type="ARBA" id="ARBA00022448"/>
    </source>
</evidence>
<evidence type="ECO:0000256" key="6">
    <source>
        <dbReference type="ARBA" id="ARBA00023136"/>
    </source>
</evidence>
<dbReference type="InterPro" id="IPR036259">
    <property type="entry name" value="MFS_trans_sf"/>
</dbReference>
<feature type="transmembrane region" description="Helical" evidence="8">
    <location>
        <begin position="200"/>
        <end position="225"/>
    </location>
</feature>
<dbReference type="InterPro" id="IPR011701">
    <property type="entry name" value="MFS"/>
</dbReference>
<evidence type="ECO:0000256" key="7">
    <source>
        <dbReference type="SAM" id="MobiDB-lite"/>
    </source>
</evidence>
<dbReference type="SUPFAM" id="SSF103473">
    <property type="entry name" value="MFS general substrate transporter"/>
    <property type="match status" value="1"/>
</dbReference>
<feature type="compositionally biased region" description="Acidic residues" evidence="7">
    <location>
        <begin position="56"/>
        <end position="69"/>
    </location>
</feature>
<keyword evidence="5 8" id="KW-1133">Transmembrane helix</keyword>
<evidence type="ECO:0000256" key="8">
    <source>
        <dbReference type="SAM" id="Phobius"/>
    </source>
</evidence>
<dbReference type="Pfam" id="PF07690">
    <property type="entry name" value="MFS_1"/>
    <property type="match status" value="1"/>
</dbReference>
<dbReference type="EMBL" id="KV454209">
    <property type="protein sequence ID" value="ODQ60638.1"/>
    <property type="molecule type" value="Genomic_DNA"/>
</dbReference>
<feature type="domain" description="Major facilitator superfamily (MFS) profile" evidence="9">
    <location>
        <begin position="79"/>
        <end position="582"/>
    </location>
</feature>
<feature type="transmembrane region" description="Helical" evidence="8">
    <location>
        <begin position="237"/>
        <end position="257"/>
    </location>
</feature>
<evidence type="ECO:0000256" key="5">
    <source>
        <dbReference type="ARBA" id="ARBA00022989"/>
    </source>
</evidence>
<feature type="transmembrane region" description="Helical" evidence="8">
    <location>
        <begin position="169"/>
        <end position="188"/>
    </location>
</feature>
<dbReference type="GO" id="GO:0012505">
    <property type="term" value="C:endomembrane system"/>
    <property type="evidence" value="ECO:0007669"/>
    <property type="project" value="UniProtKB-SubCell"/>
</dbReference>
<proteinExistence type="inferred from homology"/>
<keyword evidence="6 8" id="KW-0472">Membrane</keyword>
<evidence type="ECO:0000313" key="10">
    <source>
        <dbReference type="EMBL" id="ODQ60638.1"/>
    </source>
</evidence>
<feature type="transmembrane region" description="Helical" evidence="8">
    <location>
        <begin position="559"/>
        <end position="578"/>
    </location>
</feature>
<feature type="transmembrane region" description="Helical" evidence="8">
    <location>
        <begin position="278"/>
        <end position="297"/>
    </location>
</feature>
<dbReference type="OrthoDB" id="3437016at2759"/>
<dbReference type="PANTHER" id="PTHR23501:SF191">
    <property type="entry name" value="VACUOLAR BASIC AMINO ACID TRANSPORTER 4"/>
    <property type="match status" value="1"/>
</dbReference>
<comment type="similarity">
    <text evidence="2">Belongs to the major facilitator superfamily.</text>
</comment>
<dbReference type="InterPro" id="IPR020846">
    <property type="entry name" value="MFS_dom"/>
</dbReference>
<evidence type="ECO:0000256" key="4">
    <source>
        <dbReference type="ARBA" id="ARBA00022692"/>
    </source>
</evidence>
<evidence type="ECO:0000313" key="11">
    <source>
        <dbReference type="Proteomes" id="UP000094112"/>
    </source>
</evidence>
<dbReference type="Proteomes" id="UP000094112">
    <property type="component" value="Unassembled WGS sequence"/>
</dbReference>
<evidence type="ECO:0000256" key="1">
    <source>
        <dbReference type="ARBA" id="ARBA00004127"/>
    </source>
</evidence>
<feature type="transmembrane region" description="Helical" evidence="8">
    <location>
        <begin position="78"/>
        <end position="102"/>
    </location>
</feature>
<feature type="transmembrane region" description="Helical" evidence="8">
    <location>
        <begin position="342"/>
        <end position="367"/>
    </location>
</feature>
<dbReference type="STRING" id="683960.A0A1E3P5P0"/>
<feature type="transmembrane region" description="Helical" evidence="8">
    <location>
        <begin position="309"/>
        <end position="330"/>
    </location>
</feature>
<organism evidence="10 11">
    <name type="scientific">Wickerhamomyces anomalus (strain ATCC 58044 / CBS 1984 / NCYC 433 / NRRL Y-366-8)</name>
    <name type="common">Yeast</name>
    <name type="synonym">Hansenula anomala</name>
    <dbReference type="NCBI Taxonomy" id="683960"/>
    <lineage>
        <taxon>Eukaryota</taxon>
        <taxon>Fungi</taxon>
        <taxon>Dikarya</taxon>
        <taxon>Ascomycota</taxon>
        <taxon>Saccharomycotina</taxon>
        <taxon>Saccharomycetes</taxon>
        <taxon>Phaffomycetales</taxon>
        <taxon>Wickerhamomycetaceae</taxon>
        <taxon>Wickerhamomyces</taxon>
    </lineage>
</organism>
<sequence>MPNHNSNERQHLLKGVRKDIILDPSSDLPGFVASELEQEELLRDPTYHSIEQSSDSTDEENSGGDDEDGEISKTKKSIILGSMFIGVFLASLDGTVIVTLISHIASEFNALPKISWIATAYLLSSATFQPLYGKLSDIFGRRALLLFCNLTFTLGCLICSIASNVEILILGRFISGVGGGGLTSLTSITTSDIIPLKSRGVYQGLTNVAFGLGTAVGGVVGGLFADNPKLGGWRGAFLSQVPLTLLSTLSIYCFLKLPKGSSGLGVSGGDITKKLKLIDWYGSISLITFLMLFLSGASFGGKELSYQSLGFILLSIGCVLALISFIWVEFKTSNPVLPLEFLKIPTVTGVSLSNFFMSVSTFTSYYYVPVYYTSIFNLNSTEIGKRFSPNFFCIVIGSLGAGFYMRKTGKYQKLLLLSGVLSVWGFLRIVQLNPNYNLFEQYMLFITPGLGTSVIITATLLALIAAVPHEHQAATTSISYLFRSCGSTLGVSTGSAIFSKKLEIELKDKVLEFLDKGYSLKELQEIIYQAAHNTEYINNGAPDFIKDALKEAYKISLKLTFEFCLLTSILGLLSLFLIKEYMLHSSMKR</sequence>
<dbReference type="Gene3D" id="1.20.1250.20">
    <property type="entry name" value="MFS general substrate transporter like domains"/>
    <property type="match status" value="1"/>
</dbReference>
<feature type="transmembrane region" description="Helical" evidence="8">
    <location>
        <begin position="144"/>
        <end position="163"/>
    </location>
</feature>
<feature type="transmembrane region" description="Helical" evidence="8">
    <location>
        <begin position="114"/>
        <end position="132"/>
    </location>
</feature>
<dbReference type="Gene3D" id="1.20.1720.10">
    <property type="entry name" value="Multidrug resistance protein D"/>
    <property type="match status" value="1"/>
</dbReference>
<comment type="subcellular location">
    <subcellularLocation>
        <location evidence="1">Endomembrane system</location>
        <topology evidence="1">Multi-pass membrane protein</topology>
    </subcellularLocation>
</comment>
<name>A0A1E3P5P0_WICAA</name>
<gene>
    <name evidence="10" type="ORF">WICANDRAFT_67329</name>
</gene>
<feature type="transmembrane region" description="Helical" evidence="8">
    <location>
        <begin position="442"/>
        <end position="468"/>
    </location>
</feature>
<dbReference type="GeneID" id="30201324"/>
<dbReference type="GO" id="GO:0015174">
    <property type="term" value="F:basic amino acid transmembrane transporter activity"/>
    <property type="evidence" value="ECO:0007669"/>
    <property type="project" value="TreeGrafter"/>
</dbReference>
<feature type="transmembrane region" description="Helical" evidence="8">
    <location>
        <begin position="387"/>
        <end position="405"/>
    </location>
</feature>
<dbReference type="GO" id="GO:0000329">
    <property type="term" value="C:fungal-type vacuole membrane"/>
    <property type="evidence" value="ECO:0007669"/>
    <property type="project" value="TreeGrafter"/>
</dbReference>
<feature type="transmembrane region" description="Helical" evidence="8">
    <location>
        <begin position="414"/>
        <end position="430"/>
    </location>
</feature>
<keyword evidence="3" id="KW-0813">Transport</keyword>
<dbReference type="PANTHER" id="PTHR23501">
    <property type="entry name" value="MAJOR FACILITATOR SUPERFAMILY"/>
    <property type="match status" value="1"/>
</dbReference>
<keyword evidence="11" id="KW-1185">Reference proteome</keyword>
<reference evidence="10 11" key="1">
    <citation type="journal article" date="2016" name="Proc. Natl. Acad. Sci. U.S.A.">
        <title>Comparative genomics of biotechnologically important yeasts.</title>
        <authorList>
            <person name="Riley R."/>
            <person name="Haridas S."/>
            <person name="Wolfe K.H."/>
            <person name="Lopes M.R."/>
            <person name="Hittinger C.T."/>
            <person name="Goeker M."/>
            <person name="Salamov A.A."/>
            <person name="Wisecaver J.H."/>
            <person name="Long T.M."/>
            <person name="Calvey C.H."/>
            <person name="Aerts A.L."/>
            <person name="Barry K.W."/>
            <person name="Choi C."/>
            <person name="Clum A."/>
            <person name="Coughlan A.Y."/>
            <person name="Deshpande S."/>
            <person name="Douglass A.P."/>
            <person name="Hanson S.J."/>
            <person name="Klenk H.-P."/>
            <person name="LaButti K.M."/>
            <person name="Lapidus A."/>
            <person name="Lindquist E.A."/>
            <person name="Lipzen A.M."/>
            <person name="Meier-Kolthoff J.P."/>
            <person name="Ohm R.A."/>
            <person name="Otillar R.P."/>
            <person name="Pangilinan J.L."/>
            <person name="Peng Y."/>
            <person name="Rokas A."/>
            <person name="Rosa C.A."/>
            <person name="Scheuner C."/>
            <person name="Sibirny A.A."/>
            <person name="Slot J.C."/>
            <person name="Stielow J.B."/>
            <person name="Sun H."/>
            <person name="Kurtzman C.P."/>
            <person name="Blackwell M."/>
            <person name="Grigoriev I.V."/>
            <person name="Jeffries T.W."/>
        </authorList>
    </citation>
    <scope>NUCLEOTIDE SEQUENCE [LARGE SCALE GENOMIC DNA]</scope>
    <source>
        <strain evidence="11">ATCC 58044 / CBS 1984 / NCYC 433 / NRRL Y-366-8</strain>
    </source>
</reference>
<keyword evidence="4 8" id="KW-0812">Transmembrane</keyword>